<dbReference type="Proteomes" id="UP000067738">
    <property type="component" value="Chromosome"/>
</dbReference>
<dbReference type="CDD" id="cd00331">
    <property type="entry name" value="IGPS"/>
    <property type="match status" value="1"/>
</dbReference>
<dbReference type="InterPro" id="IPR011060">
    <property type="entry name" value="RibuloseP-bd_barrel"/>
</dbReference>
<protein>
    <recommendedName>
        <fullName evidence="5">Indole-3-glycerol phosphate synthase</fullName>
        <ecNumber evidence="4">4.1.1.48</ecNumber>
    </recommendedName>
</protein>
<dbReference type="PATRIC" id="fig|230361.4.peg.177"/>
<dbReference type="AlphaFoldDB" id="A0A0U3E975"/>
<evidence type="ECO:0000256" key="10">
    <source>
        <dbReference type="ARBA" id="ARBA00023239"/>
    </source>
</evidence>
<evidence type="ECO:0000256" key="7">
    <source>
        <dbReference type="ARBA" id="ARBA00022793"/>
    </source>
</evidence>
<evidence type="ECO:0000256" key="4">
    <source>
        <dbReference type="ARBA" id="ARBA00012362"/>
    </source>
</evidence>
<dbReference type="OrthoDB" id="15223at2157"/>
<comment type="catalytic activity">
    <reaction evidence="1">
        <text>1-(2-carboxyphenylamino)-1-deoxy-D-ribulose 5-phosphate + H(+) = (1S,2R)-1-C-(indol-3-yl)glycerol 3-phosphate + CO2 + H2O</text>
        <dbReference type="Rhea" id="RHEA:23476"/>
        <dbReference type="ChEBI" id="CHEBI:15377"/>
        <dbReference type="ChEBI" id="CHEBI:15378"/>
        <dbReference type="ChEBI" id="CHEBI:16526"/>
        <dbReference type="ChEBI" id="CHEBI:58613"/>
        <dbReference type="ChEBI" id="CHEBI:58866"/>
        <dbReference type="EC" id="4.1.1.48"/>
    </reaction>
</comment>
<dbReference type="EC" id="4.1.1.48" evidence="4"/>
<dbReference type="KEGG" id="mmil:sm9_0176"/>
<keyword evidence="13" id="KW-1185">Reference proteome</keyword>
<proteinExistence type="inferred from homology"/>
<evidence type="ECO:0000256" key="9">
    <source>
        <dbReference type="ARBA" id="ARBA00023141"/>
    </source>
</evidence>
<keyword evidence="9" id="KW-0057">Aromatic amino acid biosynthesis</keyword>
<evidence type="ECO:0000259" key="11">
    <source>
        <dbReference type="Pfam" id="PF00218"/>
    </source>
</evidence>
<dbReference type="InterPro" id="IPR013785">
    <property type="entry name" value="Aldolase_TIM"/>
</dbReference>
<dbReference type="NCBIfam" id="NF001377">
    <property type="entry name" value="PRK00278.2-4"/>
    <property type="match status" value="1"/>
</dbReference>
<dbReference type="HAMAP" id="MF_00134_B">
    <property type="entry name" value="IGPS_B"/>
    <property type="match status" value="1"/>
</dbReference>
<dbReference type="PANTHER" id="PTHR22854">
    <property type="entry name" value="TRYPTOPHAN BIOSYNTHESIS PROTEIN"/>
    <property type="match status" value="1"/>
</dbReference>
<dbReference type="SUPFAM" id="SSF51366">
    <property type="entry name" value="Ribulose-phoshate binding barrel"/>
    <property type="match status" value="1"/>
</dbReference>
<evidence type="ECO:0000313" key="12">
    <source>
        <dbReference type="EMBL" id="ALT67985.1"/>
    </source>
</evidence>
<reference evidence="12 13" key="1">
    <citation type="submission" date="2015-04" db="EMBL/GenBank/DDBJ databases">
        <title>The complete genome sequence of the rumen methanogen Methanobrevibacter millerae SM9.</title>
        <authorList>
            <person name="Leahy S.C."/>
            <person name="Kelly W.J."/>
            <person name="Pacheco D.M."/>
            <person name="Li D."/>
            <person name="Altermann E."/>
            <person name="Attwood G.T."/>
        </authorList>
    </citation>
    <scope>NUCLEOTIDE SEQUENCE [LARGE SCALE GENOMIC DNA]</scope>
    <source>
        <strain evidence="12 13">SM9</strain>
    </source>
</reference>
<feature type="domain" description="Indole-3-glycerol phosphate synthase" evidence="11">
    <location>
        <begin position="2"/>
        <end position="255"/>
    </location>
</feature>
<evidence type="ECO:0000256" key="5">
    <source>
        <dbReference type="ARBA" id="ARBA00018080"/>
    </source>
</evidence>
<evidence type="ECO:0000256" key="2">
    <source>
        <dbReference type="ARBA" id="ARBA00004696"/>
    </source>
</evidence>
<dbReference type="PANTHER" id="PTHR22854:SF2">
    <property type="entry name" value="INDOLE-3-GLYCEROL-PHOSPHATE SYNTHASE"/>
    <property type="match status" value="1"/>
</dbReference>
<evidence type="ECO:0000256" key="1">
    <source>
        <dbReference type="ARBA" id="ARBA00001633"/>
    </source>
</evidence>
<comment type="similarity">
    <text evidence="3">Belongs to the TrpC family.</text>
</comment>
<dbReference type="RefSeq" id="WP_058738343.1">
    <property type="nucleotide sequence ID" value="NZ_CP011266.1"/>
</dbReference>
<dbReference type="InterPro" id="IPR013798">
    <property type="entry name" value="Indole-3-glycerol_P_synth_dom"/>
</dbReference>
<sequence>MLDEIVERTKERIELEKSIIPLDDLKREVSYLKIDDEFPFKKTLQCDDISIIAEVKRASPSKGLISEDFDYLQIARDYEDAGASAISVLTEPYFFKGDDDYLKEIAQNVNIPILRKDFVIDEYMIYQAKFLGASAVLLIVAILDIVDLKKYLDLAHSLGLSAIVEVHDSTEIMKALSVGAEIIGVNNRDLTDFSVDIENSINLRRCVGEDIVFISESGIKTKEDVTRLKENNVDAVLIGETLMKSDDKKAMILELKNG</sequence>
<dbReference type="GO" id="GO:0000162">
    <property type="term" value="P:L-tryptophan biosynthetic process"/>
    <property type="evidence" value="ECO:0007669"/>
    <property type="project" value="UniProtKB-UniPathway"/>
</dbReference>
<accession>A0A0U3E975</accession>
<dbReference type="InterPro" id="IPR001468">
    <property type="entry name" value="Indole-3-GlycerolPSynthase_CS"/>
</dbReference>
<dbReference type="GO" id="GO:0004425">
    <property type="term" value="F:indole-3-glycerol-phosphate synthase activity"/>
    <property type="evidence" value="ECO:0007669"/>
    <property type="project" value="UniProtKB-EC"/>
</dbReference>
<comment type="pathway">
    <text evidence="2">Amino-acid biosynthesis; L-tryptophan biosynthesis; L-tryptophan from chorismate: step 4/5.</text>
</comment>
<keyword evidence="10" id="KW-0456">Lyase</keyword>
<evidence type="ECO:0000256" key="8">
    <source>
        <dbReference type="ARBA" id="ARBA00022822"/>
    </source>
</evidence>
<dbReference type="GeneID" id="26735154"/>
<evidence type="ECO:0000313" key="13">
    <source>
        <dbReference type="Proteomes" id="UP000067738"/>
    </source>
</evidence>
<dbReference type="Gene3D" id="3.20.20.70">
    <property type="entry name" value="Aldolase class I"/>
    <property type="match status" value="1"/>
</dbReference>
<evidence type="ECO:0000256" key="6">
    <source>
        <dbReference type="ARBA" id="ARBA00022605"/>
    </source>
</evidence>
<dbReference type="UniPathway" id="UPA00035">
    <property type="reaction ID" value="UER00043"/>
</dbReference>
<dbReference type="PROSITE" id="PS00614">
    <property type="entry name" value="IGPS"/>
    <property type="match status" value="1"/>
</dbReference>
<keyword evidence="7" id="KW-0210">Decarboxylase</keyword>
<evidence type="ECO:0000256" key="3">
    <source>
        <dbReference type="ARBA" id="ARBA00008737"/>
    </source>
</evidence>
<dbReference type="Pfam" id="PF00218">
    <property type="entry name" value="IGPS"/>
    <property type="match status" value="1"/>
</dbReference>
<dbReference type="FunFam" id="3.20.20.70:FF:000024">
    <property type="entry name" value="Indole-3-glycerol phosphate synthase"/>
    <property type="match status" value="1"/>
</dbReference>
<dbReference type="InterPro" id="IPR045186">
    <property type="entry name" value="Indole-3-glycerol_P_synth"/>
</dbReference>
<dbReference type="GO" id="GO:0004640">
    <property type="term" value="F:phosphoribosylanthranilate isomerase activity"/>
    <property type="evidence" value="ECO:0007669"/>
    <property type="project" value="TreeGrafter"/>
</dbReference>
<dbReference type="EMBL" id="CP011266">
    <property type="protein sequence ID" value="ALT67985.1"/>
    <property type="molecule type" value="Genomic_DNA"/>
</dbReference>
<organism evidence="12 13">
    <name type="scientific">Methanobrevibacter millerae</name>
    <dbReference type="NCBI Taxonomy" id="230361"/>
    <lineage>
        <taxon>Archaea</taxon>
        <taxon>Methanobacteriati</taxon>
        <taxon>Methanobacteriota</taxon>
        <taxon>Methanomada group</taxon>
        <taxon>Methanobacteria</taxon>
        <taxon>Methanobacteriales</taxon>
        <taxon>Methanobacteriaceae</taxon>
        <taxon>Methanobrevibacter</taxon>
    </lineage>
</organism>
<keyword evidence="6" id="KW-0028">Amino-acid biosynthesis</keyword>
<keyword evidence="8" id="KW-0822">Tryptophan biosynthesis</keyword>
<name>A0A0U3E975_9EURY</name>
<gene>
    <name evidence="12" type="primary">trpC</name>
    <name evidence="12" type="ORF">sm9_0176</name>
</gene>